<dbReference type="Proteomes" id="UP000253094">
    <property type="component" value="Unassembled WGS sequence"/>
</dbReference>
<evidence type="ECO:0000313" key="2">
    <source>
        <dbReference type="EMBL" id="RCG32109.1"/>
    </source>
</evidence>
<comment type="caution">
    <text evidence="2">The sequence shown here is derived from an EMBL/GenBank/DDBJ whole genome shotgun (WGS) entry which is preliminary data.</text>
</comment>
<feature type="region of interest" description="Disordered" evidence="1">
    <location>
        <begin position="45"/>
        <end position="137"/>
    </location>
</feature>
<protein>
    <submittedName>
        <fullName evidence="2">Uncharacterized protein</fullName>
    </submittedName>
</protein>
<dbReference type="AlphaFoldDB" id="A0A367FQC2"/>
<proteinExistence type="predicted"/>
<evidence type="ECO:0000256" key="1">
    <source>
        <dbReference type="SAM" id="MobiDB-lite"/>
    </source>
</evidence>
<name>A0A367FQC2_9ACTN</name>
<reference evidence="2 3" key="1">
    <citation type="submission" date="2018-06" db="EMBL/GenBank/DDBJ databases">
        <title>Sphaerisporangium craniellae sp. nov., isolated from a marine sponge in the South China Sea.</title>
        <authorList>
            <person name="Li L."/>
        </authorList>
    </citation>
    <scope>NUCLEOTIDE SEQUENCE [LARGE SCALE GENOMIC DNA]</scope>
    <source>
        <strain evidence="2 3">CCTCC AA 208026</strain>
    </source>
</reference>
<dbReference type="EMBL" id="QOIL01000003">
    <property type="protein sequence ID" value="RCG32109.1"/>
    <property type="molecule type" value="Genomic_DNA"/>
</dbReference>
<evidence type="ECO:0000313" key="3">
    <source>
        <dbReference type="Proteomes" id="UP000253094"/>
    </source>
</evidence>
<keyword evidence="3" id="KW-1185">Reference proteome</keyword>
<sequence>MALSLALGRGWHRCAYSSVSVASSPGISPVTRGMGAVSCAVTVTRARPRASSSASRPGRTLNASSDVPPRSSTRPTWPSPETWSVTSPSAPSRSASASARASGIAGSSCTTSAPRGDAPPEPARTTGTSTPSGPVAAECAASVNGSSGYAATVNGAFREGAGGSPRE</sequence>
<gene>
    <name evidence="2" type="ORF">DQ384_06225</name>
</gene>
<feature type="compositionally biased region" description="Low complexity" evidence="1">
    <location>
        <begin position="68"/>
        <end position="108"/>
    </location>
</feature>
<accession>A0A367FQC2</accession>
<organism evidence="2 3">
    <name type="scientific">Sphaerisporangium album</name>
    <dbReference type="NCBI Taxonomy" id="509200"/>
    <lineage>
        <taxon>Bacteria</taxon>
        <taxon>Bacillati</taxon>
        <taxon>Actinomycetota</taxon>
        <taxon>Actinomycetes</taxon>
        <taxon>Streptosporangiales</taxon>
        <taxon>Streptosporangiaceae</taxon>
        <taxon>Sphaerisporangium</taxon>
    </lineage>
</organism>